<evidence type="ECO:0000313" key="2">
    <source>
        <dbReference type="Proteomes" id="UP000694580"/>
    </source>
</evidence>
<dbReference type="RefSeq" id="XP_028817074.1">
    <property type="nucleotide sequence ID" value="XM_028961241.1"/>
</dbReference>
<dbReference type="RefSeq" id="XP_028817072.1">
    <property type="nucleotide sequence ID" value="XM_028961239.1"/>
</dbReference>
<evidence type="ECO:0008006" key="3">
    <source>
        <dbReference type="Google" id="ProtNLM"/>
    </source>
</evidence>
<dbReference type="InterPro" id="IPR019516">
    <property type="entry name" value="Glomulin/ALF4"/>
</dbReference>
<name>A0AAY4D199_9TELE</name>
<reference evidence="1" key="3">
    <citation type="submission" date="2025-09" db="UniProtKB">
        <authorList>
            <consortium name="Ensembl"/>
        </authorList>
    </citation>
    <scope>IDENTIFICATION</scope>
</reference>
<sequence length="579" mass="65976">MMALEQLIELMQRCHAIQDESYCPEDYDLFQSAGTTCIQQGEWAQLLSMIADEENKNIVRCMGWNLLAPLVQVLQKKEDKNLSQCFAILTHLLEICHPKELLVGLLEQVEEAHTDAIADTVLLLLQPLKTVLLKLGEKKASSVGMTLSALLNQVSRLPVPCGREQELVDAHGVCRCCSGLLTFLQPFVEEAAKNNVANACIEELRAEILKFCMKSLRQPLLDVQLASPDTLDNSPLREFALEVVAILSHIGESFTDLLSHNLLKKRGVSDFLEEEVRFPKDSLASLAYLLFVQHMAFENVPAVLSPIFLLQCNMEHVQLLLSRTEETHLQKGLDLYEKSLERVEDGSLPVDLLELNTFFSVPQNLVKVMTMCPFQHLRTKGFQVFQMSINRFCTEAKYKFFICMLKTSHHSGVEGVIIKNIKNQIHFSSKTGDENEWFQGKQFLSLLRLVLCLPQGPETDLLQYLDRIMETLNLVRYLLIRDKDRENGMWTEISEIKEKFIMPLRVGLNMSKAHYEVELNNFKENKETTVTVSNKKLQDVTTEVTQVEVFHAALTMFDMMESVLVRIEELIEAKAKPLT</sequence>
<dbReference type="Ensembl" id="ENSDCDT00010048932.1">
    <property type="protein sequence ID" value="ENSDCDP00010039163.1"/>
    <property type="gene ID" value="ENSDCDG00010025272.1"/>
</dbReference>
<dbReference type="RefSeq" id="XP_028817073.1">
    <property type="nucleotide sequence ID" value="XM_028961240.1"/>
</dbReference>
<gene>
    <name evidence="1" type="primary">glmna</name>
</gene>
<dbReference type="PANTHER" id="PTHR15430:SF1">
    <property type="entry name" value="GLOMULIN"/>
    <property type="match status" value="1"/>
</dbReference>
<dbReference type="GeneTree" id="ENSGT00390000018446"/>
<keyword evidence="2" id="KW-1185">Reference proteome</keyword>
<dbReference type="GO" id="GO:0055105">
    <property type="term" value="F:ubiquitin-protein transferase inhibitor activity"/>
    <property type="evidence" value="ECO:0007669"/>
    <property type="project" value="TreeGrafter"/>
</dbReference>
<accession>A0AAY4D199</accession>
<dbReference type="AlphaFoldDB" id="A0AAY4D199"/>
<reference evidence="1 2" key="1">
    <citation type="submission" date="2020-06" db="EMBL/GenBank/DDBJ databases">
        <authorList>
            <consortium name="Wellcome Sanger Institute Data Sharing"/>
        </authorList>
    </citation>
    <scope>NUCLEOTIDE SEQUENCE [LARGE SCALE GENOMIC DNA]</scope>
</reference>
<dbReference type="GeneID" id="114768852"/>
<dbReference type="PANTHER" id="PTHR15430">
    <property type="entry name" value="GLOMULIN"/>
    <property type="match status" value="1"/>
</dbReference>
<dbReference type="GO" id="GO:0005737">
    <property type="term" value="C:cytoplasm"/>
    <property type="evidence" value="ECO:0007669"/>
    <property type="project" value="TreeGrafter"/>
</dbReference>
<protein>
    <recommendedName>
        <fullName evidence="3">Glomulin</fullName>
    </recommendedName>
</protein>
<evidence type="ECO:0000313" key="1">
    <source>
        <dbReference type="Ensembl" id="ENSDCDP00010039163.1"/>
    </source>
</evidence>
<dbReference type="Proteomes" id="UP000694580">
    <property type="component" value="Chromosome 19"/>
</dbReference>
<proteinExistence type="predicted"/>
<reference evidence="1" key="2">
    <citation type="submission" date="2025-08" db="UniProtKB">
        <authorList>
            <consortium name="Ensembl"/>
        </authorList>
    </citation>
    <scope>IDENTIFICATION</scope>
</reference>
<organism evidence="1 2">
    <name type="scientific">Denticeps clupeoides</name>
    <name type="common">denticle herring</name>
    <dbReference type="NCBI Taxonomy" id="299321"/>
    <lineage>
        <taxon>Eukaryota</taxon>
        <taxon>Metazoa</taxon>
        <taxon>Chordata</taxon>
        <taxon>Craniata</taxon>
        <taxon>Vertebrata</taxon>
        <taxon>Euteleostomi</taxon>
        <taxon>Actinopterygii</taxon>
        <taxon>Neopterygii</taxon>
        <taxon>Teleostei</taxon>
        <taxon>Clupei</taxon>
        <taxon>Clupeiformes</taxon>
        <taxon>Denticipitoidei</taxon>
        <taxon>Denticipitidae</taxon>
        <taxon>Denticeps</taxon>
    </lineage>
</organism>
<dbReference type="InterPro" id="IPR013877">
    <property type="entry name" value="YAP-bd/ALF4/Glomulin"/>
</dbReference>
<dbReference type="Pfam" id="PF08568">
    <property type="entry name" value="Kinetochor_Ybp2"/>
    <property type="match status" value="1"/>
</dbReference>